<evidence type="ECO:0000313" key="2">
    <source>
        <dbReference type="Proteomes" id="UP001602119"/>
    </source>
</evidence>
<protein>
    <submittedName>
        <fullName evidence="1">Uncharacterized protein</fullName>
    </submittedName>
</protein>
<sequence length="41" mass="4457">MLAWVFDKHVIEDRVNAPTLSPEHTVLVVTGPDVRAPSGMA</sequence>
<organism evidence="1 2">
    <name type="scientific">Microtetraspora fusca</name>
    <dbReference type="NCBI Taxonomy" id="1997"/>
    <lineage>
        <taxon>Bacteria</taxon>
        <taxon>Bacillati</taxon>
        <taxon>Actinomycetota</taxon>
        <taxon>Actinomycetes</taxon>
        <taxon>Streptosporangiales</taxon>
        <taxon>Streptosporangiaceae</taxon>
        <taxon>Microtetraspora</taxon>
    </lineage>
</organism>
<accession>A0ABW6V5X2</accession>
<dbReference type="EMBL" id="JBIAXI010000009">
    <property type="protein sequence ID" value="MFF4774701.1"/>
    <property type="molecule type" value="Genomic_DNA"/>
</dbReference>
<reference evidence="1 2" key="1">
    <citation type="submission" date="2024-10" db="EMBL/GenBank/DDBJ databases">
        <title>The Natural Products Discovery Center: Release of the First 8490 Sequenced Strains for Exploring Actinobacteria Biosynthetic Diversity.</title>
        <authorList>
            <person name="Kalkreuter E."/>
            <person name="Kautsar S.A."/>
            <person name="Yang D."/>
            <person name="Bader C.D."/>
            <person name="Teijaro C.N."/>
            <person name="Fluegel L."/>
            <person name="Davis C.M."/>
            <person name="Simpson J.R."/>
            <person name="Lauterbach L."/>
            <person name="Steele A.D."/>
            <person name="Gui C."/>
            <person name="Meng S."/>
            <person name="Li G."/>
            <person name="Viehrig K."/>
            <person name="Ye F."/>
            <person name="Su P."/>
            <person name="Kiefer A.F."/>
            <person name="Nichols A."/>
            <person name="Cepeda A.J."/>
            <person name="Yan W."/>
            <person name="Fan B."/>
            <person name="Jiang Y."/>
            <person name="Adhikari A."/>
            <person name="Zheng C.-J."/>
            <person name="Schuster L."/>
            <person name="Cowan T.M."/>
            <person name="Smanski M.J."/>
            <person name="Chevrette M.G."/>
            <person name="De Carvalho L.P.S."/>
            <person name="Shen B."/>
        </authorList>
    </citation>
    <scope>NUCLEOTIDE SEQUENCE [LARGE SCALE GENOMIC DNA]</scope>
    <source>
        <strain evidence="1 2">NPDC001281</strain>
    </source>
</reference>
<dbReference type="RefSeq" id="WP_387342997.1">
    <property type="nucleotide sequence ID" value="NZ_JBIAXI010000009.1"/>
</dbReference>
<proteinExistence type="predicted"/>
<name>A0ABW6V5X2_MICFU</name>
<comment type="caution">
    <text evidence="1">The sequence shown here is derived from an EMBL/GenBank/DDBJ whole genome shotgun (WGS) entry which is preliminary data.</text>
</comment>
<evidence type="ECO:0000313" key="1">
    <source>
        <dbReference type="EMBL" id="MFF4774701.1"/>
    </source>
</evidence>
<dbReference type="Proteomes" id="UP001602119">
    <property type="component" value="Unassembled WGS sequence"/>
</dbReference>
<gene>
    <name evidence="1" type="ORF">ACFY05_17760</name>
</gene>
<keyword evidence="2" id="KW-1185">Reference proteome</keyword>